<dbReference type="GO" id="GO:0000981">
    <property type="term" value="F:DNA-binding transcription factor activity, RNA polymerase II-specific"/>
    <property type="evidence" value="ECO:0007669"/>
    <property type="project" value="TreeGrafter"/>
</dbReference>
<dbReference type="Gene3D" id="1.10.10.60">
    <property type="entry name" value="Homeodomain-like"/>
    <property type="match status" value="1"/>
</dbReference>
<keyword evidence="7" id="KW-0804">Transcription</keyword>
<keyword evidence="3 5" id="KW-0371">Homeobox</keyword>
<organism evidence="11">
    <name type="scientific">Daphnia magna</name>
    <dbReference type="NCBI Taxonomy" id="35525"/>
    <lineage>
        <taxon>Eukaryota</taxon>
        <taxon>Metazoa</taxon>
        <taxon>Ecdysozoa</taxon>
        <taxon>Arthropoda</taxon>
        <taxon>Crustacea</taxon>
        <taxon>Branchiopoda</taxon>
        <taxon>Diplostraca</taxon>
        <taxon>Cladocera</taxon>
        <taxon>Anomopoda</taxon>
        <taxon>Daphniidae</taxon>
        <taxon>Daphnia</taxon>
    </lineage>
</organism>
<dbReference type="OrthoDB" id="10066259at2759"/>
<evidence type="ECO:0000259" key="9">
    <source>
        <dbReference type="PROSITE" id="PS50071"/>
    </source>
</evidence>
<feature type="region of interest" description="Disordered" evidence="8">
    <location>
        <begin position="602"/>
        <end position="622"/>
    </location>
</feature>
<evidence type="ECO:0000256" key="1">
    <source>
        <dbReference type="ARBA" id="ARBA00004123"/>
    </source>
</evidence>
<dbReference type="GO" id="GO:0005634">
    <property type="term" value="C:nucleus"/>
    <property type="evidence" value="ECO:0007669"/>
    <property type="project" value="UniProtKB-SubCell"/>
</dbReference>
<dbReference type="Gene3D" id="1.10.260.40">
    <property type="entry name" value="lambda repressor-like DNA-binding domains"/>
    <property type="match status" value="1"/>
</dbReference>
<name>A0A0P4ZGN6_9CRUS</name>
<dbReference type="PROSITE" id="PS51179">
    <property type="entry name" value="POU_3"/>
    <property type="match status" value="1"/>
</dbReference>
<feature type="region of interest" description="Disordered" evidence="8">
    <location>
        <begin position="374"/>
        <end position="420"/>
    </location>
</feature>
<comment type="similarity">
    <text evidence="7">Belongs to the POU transcription factor family.</text>
</comment>
<reference evidence="12 13" key="3">
    <citation type="submission" date="2016-03" db="EMBL/GenBank/DDBJ databases">
        <title>EvidentialGene: Evidence-directed Construction of Genes on Genomes.</title>
        <authorList>
            <person name="Gilbert D.G."/>
            <person name="Choi J.-H."/>
            <person name="Mockaitis K."/>
            <person name="Colbourne J."/>
            <person name="Pfrender M."/>
        </authorList>
    </citation>
    <scope>NUCLEOTIDE SEQUENCE [LARGE SCALE GENOMIC DNA]</scope>
    <source>
        <strain evidence="12 13">Xinb3</strain>
        <tissue evidence="12">Complete organism</tissue>
    </source>
</reference>
<dbReference type="PANTHER" id="PTHR11636">
    <property type="entry name" value="POU DOMAIN"/>
    <property type="match status" value="1"/>
</dbReference>
<accession>A0A0P4ZGN6</accession>
<dbReference type="EMBL" id="GDIP01213479">
    <property type="protein sequence ID" value="JAJ09923.1"/>
    <property type="molecule type" value="Transcribed_RNA"/>
</dbReference>
<evidence type="ECO:0000256" key="3">
    <source>
        <dbReference type="ARBA" id="ARBA00023155"/>
    </source>
</evidence>
<dbReference type="PROSITE" id="PS00465">
    <property type="entry name" value="POU_2"/>
    <property type="match status" value="1"/>
</dbReference>
<dbReference type="PANTHER" id="PTHR11636:SF5">
    <property type="entry name" value="POU DOMAIN MOTIF 3, ISOFORM F"/>
    <property type="match status" value="1"/>
</dbReference>
<dbReference type="EMBL" id="LRGB01001151">
    <property type="protein sequence ID" value="KZS13475.1"/>
    <property type="molecule type" value="Genomic_DNA"/>
</dbReference>
<dbReference type="Pfam" id="PF00046">
    <property type="entry name" value="Homeodomain"/>
    <property type="match status" value="1"/>
</dbReference>
<feature type="region of interest" description="Disordered" evidence="8">
    <location>
        <begin position="327"/>
        <end position="350"/>
    </location>
</feature>
<protein>
    <recommendedName>
        <fullName evidence="7">POU domain protein</fullName>
    </recommendedName>
</protein>
<dbReference type="SUPFAM" id="SSF46689">
    <property type="entry name" value="Homeodomain-like"/>
    <property type="match status" value="1"/>
</dbReference>
<evidence type="ECO:0000256" key="2">
    <source>
        <dbReference type="ARBA" id="ARBA00023125"/>
    </source>
</evidence>
<dbReference type="InterPro" id="IPR001356">
    <property type="entry name" value="HD"/>
</dbReference>
<keyword evidence="13" id="KW-1185">Reference proteome</keyword>
<evidence type="ECO:0000256" key="6">
    <source>
        <dbReference type="RuleBase" id="RU000682"/>
    </source>
</evidence>
<dbReference type="PROSITE" id="PS50071">
    <property type="entry name" value="HOMEOBOX_2"/>
    <property type="match status" value="1"/>
</dbReference>
<evidence type="ECO:0000313" key="11">
    <source>
        <dbReference type="EMBL" id="JAJ09923.1"/>
    </source>
</evidence>
<dbReference type="SMART" id="SM00389">
    <property type="entry name" value="HOX"/>
    <property type="match status" value="1"/>
</dbReference>
<dbReference type="InterPro" id="IPR013847">
    <property type="entry name" value="POU"/>
</dbReference>
<evidence type="ECO:0000313" key="12">
    <source>
        <dbReference type="EMBL" id="KZS13475.1"/>
    </source>
</evidence>
<reference evidence="11" key="1">
    <citation type="submission" date="2015-10" db="EMBL/GenBank/DDBJ databases">
        <title>Daphnia magna gene sets from two clonal populations assembled and annotated with EvidentialGene.</title>
        <authorList>
            <person name="Gilbert D."/>
            <person name="Podicheti R."/>
            <person name="Orsini L."/>
            <person name="Colbourne J."/>
            <person name="Pfrender M."/>
        </authorList>
    </citation>
    <scope>NUCLEOTIDE SEQUENCE</scope>
</reference>
<dbReference type="PROSITE" id="PS00035">
    <property type="entry name" value="POU_1"/>
    <property type="match status" value="1"/>
</dbReference>
<feature type="domain" description="POU-specific" evidence="10">
    <location>
        <begin position="437"/>
        <end position="511"/>
    </location>
</feature>
<dbReference type="SUPFAM" id="SSF47413">
    <property type="entry name" value="lambda repressor-like DNA-binding domains"/>
    <property type="match status" value="1"/>
</dbReference>
<feature type="region of interest" description="Disordered" evidence="8">
    <location>
        <begin position="176"/>
        <end position="202"/>
    </location>
</feature>
<proteinExistence type="inferred from homology"/>
<feature type="compositionally biased region" description="Polar residues" evidence="8">
    <location>
        <begin position="330"/>
        <end position="350"/>
    </location>
</feature>
<comment type="subcellular location">
    <subcellularLocation>
        <location evidence="1 5 6">Nucleus</location>
    </subcellularLocation>
</comment>
<dbReference type="Proteomes" id="UP000076858">
    <property type="component" value="Unassembled WGS sequence"/>
</dbReference>
<dbReference type="PRINTS" id="PR00028">
    <property type="entry name" value="POUDOMAIN"/>
</dbReference>
<feature type="domain" description="Homeobox" evidence="9">
    <location>
        <begin position="534"/>
        <end position="594"/>
    </location>
</feature>
<sequence length="622" mass="68546">MQHQIESYHRMNDNLNFNVLSNAQQTFQTLGYGLPQGGLQPNVQYVCSSGFQFQNGVPGMDFSFPNQQLVSTAGQTYTCINQNGLTYLAITPSVQQPSTHCYQAIETPQGLQLFQVINNPVNFGQLCVQSIPQAQGFLPQFTPYPQEAVGLHSNAPEDSDSNTTTEQNLYQDYEFEQTDEDTPEDTNSLKESQDSEINKNLPMGEDPLSALTSLTSSISSSVTHVPSSNMIEMYRNIQNSMVPHISVPPLGNQLGAHEAPTLSDQQFPPNTRTFQVLVPTPQGMAIQTVVASYPESFSPIINELPFVGNTPLNSEPDLTTDVVTMPAPKSSKSILPDTSQASQESASIAPTNRLVNDPVIVSAPAIPAVQVKSVTSPSHCTNANNQEMCSESESAATSPVPKATQSIPGPMPSPHYLPDSTEDLCQTTIKQFTSNVVDGIDLEEIREFARTFKMRRLVLGLTQTQVGQALCATEGPAYSQSAICRFEKLDITPRSALKIRPVLENWLREAEKKHQQGNLQQIAGLDYINISSIGKIRKRRTFFSPEALVVLNCRFEQSSHPSGREISNIAQEIGYERDVVRVWFCNKRQSLKHCQTFQRSRVNLKSSDSNGQDSRSTSPIPQ</sequence>
<dbReference type="InterPro" id="IPR010982">
    <property type="entry name" value="Lambda_DNA-bd_dom_sf"/>
</dbReference>
<feature type="compositionally biased region" description="Basic and acidic residues" evidence="8">
    <location>
        <begin position="187"/>
        <end position="197"/>
    </location>
</feature>
<evidence type="ECO:0000256" key="8">
    <source>
        <dbReference type="SAM" id="MobiDB-lite"/>
    </source>
</evidence>
<evidence type="ECO:0000256" key="7">
    <source>
        <dbReference type="RuleBase" id="RU361194"/>
    </source>
</evidence>
<dbReference type="InterPro" id="IPR050255">
    <property type="entry name" value="POU_domain_TF"/>
</dbReference>
<dbReference type="InterPro" id="IPR009057">
    <property type="entry name" value="Homeodomain-like_sf"/>
</dbReference>
<dbReference type="SMART" id="SM00352">
    <property type="entry name" value="POU"/>
    <property type="match status" value="1"/>
</dbReference>
<dbReference type="AlphaFoldDB" id="A0A0P4ZGN6"/>
<evidence type="ECO:0000313" key="13">
    <source>
        <dbReference type="Proteomes" id="UP000076858"/>
    </source>
</evidence>
<keyword evidence="4 5" id="KW-0539">Nucleus</keyword>
<evidence type="ECO:0000256" key="5">
    <source>
        <dbReference type="PROSITE-ProRule" id="PRU00108"/>
    </source>
</evidence>
<keyword evidence="2 5" id="KW-0238">DNA-binding</keyword>
<reference evidence="11" key="2">
    <citation type="submission" date="2015-10" db="EMBL/GenBank/DDBJ databases">
        <authorList>
            <person name="Gilbert D.G."/>
        </authorList>
    </citation>
    <scope>NUCLEOTIDE SEQUENCE</scope>
</reference>
<dbReference type="CDD" id="cd00086">
    <property type="entry name" value="homeodomain"/>
    <property type="match status" value="1"/>
</dbReference>
<feature type="DNA-binding region" description="Homeobox" evidence="5">
    <location>
        <begin position="536"/>
        <end position="595"/>
    </location>
</feature>
<dbReference type="InterPro" id="IPR000327">
    <property type="entry name" value="POU_dom"/>
</dbReference>
<gene>
    <name evidence="12" type="ORF">APZ42_021447</name>
</gene>
<dbReference type="Pfam" id="PF00157">
    <property type="entry name" value="Pou"/>
    <property type="match status" value="1"/>
</dbReference>
<dbReference type="STRING" id="35525.A0A0P4ZGN6"/>
<dbReference type="GO" id="GO:0000978">
    <property type="term" value="F:RNA polymerase II cis-regulatory region sequence-specific DNA binding"/>
    <property type="evidence" value="ECO:0007669"/>
    <property type="project" value="TreeGrafter"/>
</dbReference>
<evidence type="ECO:0000256" key="4">
    <source>
        <dbReference type="ARBA" id="ARBA00023242"/>
    </source>
</evidence>
<feature type="compositionally biased region" description="Polar residues" evidence="8">
    <location>
        <begin position="374"/>
        <end position="407"/>
    </location>
</feature>
<evidence type="ECO:0000259" key="10">
    <source>
        <dbReference type="PROSITE" id="PS51179"/>
    </source>
</evidence>